<dbReference type="PROSITE" id="PS50005">
    <property type="entry name" value="TPR"/>
    <property type="match status" value="2"/>
</dbReference>
<proteinExistence type="inferred from homology"/>
<organism evidence="10 11">
    <name type="scientific">Shewanella electrica</name>
    <dbReference type="NCBI Taxonomy" id="515560"/>
    <lineage>
        <taxon>Bacteria</taxon>
        <taxon>Pseudomonadati</taxon>
        <taxon>Pseudomonadota</taxon>
        <taxon>Gammaproteobacteria</taxon>
        <taxon>Alteromonadales</taxon>
        <taxon>Shewanellaceae</taxon>
        <taxon>Shewanella</taxon>
    </lineage>
</organism>
<keyword evidence="8" id="KW-0732">Signal</keyword>
<keyword evidence="4 6" id="KW-0802">TPR repeat</keyword>
<feature type="repeat" description="TPR" evidence="6">
    <location>
        <begin position="199"/>
        <end position="232"/>
    </location>
</feature>
<evidence type="ECO:0000256" key="6">
    <source>
        <dbReference type="PROSITE-ProRule" id="PRU00339"/>
    </source>
</evidence>
<evidence type="ECO:0000313" key="10">
    <source>
        <dbReference type="EMBL" id="MCS4556541.1"/>
    </source>
</evidence>
<dbReference type="SUPFAM" id="SSF48452">
    <property type="entry name" value="TPR-like"/>
    <property type="match status" value="1"/>
</dbReference>
<gene>
    <name evidence="10" type="ORF">L9G74_08830</name>
</gene>
<reference evidence="10 11" key="1">
    <citation type="submission" date="2022-02" db="EMBL/GenBank/DDBJ databases">
        <authorList>
            <person name="Zhuang L."/>
        </authorList>
    </citation>
    <scope>NUCLEOTIDE SEQUENCE [LARGE SCALE GENOMIC DNA]</scope>
    <source>
        <strain evidence="10 11">C32</strain>
    </source>
</reference>
<dbReference type="Proteomes" id="UP001201549">
    <property type="component" value="Unassembled WGS sequence"/>
</dbReference>
<dbReference type="Gene3D" id="1.25.40.10">
    <property type="entry name" value="Tetratricopeptide repeat domain"/>
    <property type="match status" value="1"/>
</dbReference>
<evidence type="ECO:0000256" key="3">
    <source>
        <dbReference type="ARBA" id="ARBA00022737"/>
    </source>
</evidence>
<evidence type="ECO:0000313" key="11">
    <source>
        <dbReference type="Proteomes" id="UP001201549"/>
    </source>
</evidence>
<comment type="caution">
    <text evidence="10">The sequence shown here is derived from an EMBL/GenBank/DDBJ whole genome shotgun (WGS) entry which is preliminary data.</text>
</comment>
<dbReference type="InterPro" id="IPR019734">
    <property type="entry name" value="TPR_rpt"/>
</dbReference>
<keyword evidence="11" id="KW-1185">Reference proteome</keyword>
<keyword evidence="7" id="KW-1133">Transmembrane helix</keyword>
<feature type="transmembrane region" description="Helical" evidence="7">
    <location>
        <begin position="471"/>
        <end position="494"/>
    </location>
</feature>
<dbReference type="InterPro" id="IPR011990">
    <property type="entry name" value="TPR-like_helical_dom_sf"/>
</dbReference>
<name>A0ABT2FJM9_9GAMM</name>
<feature type="chain" id="PRO_5047175650" evidence="8">
    <location>
        <begin position="22"/>
        <end position="715"/>
    </location>
</feature>
<evidence type="ECO:0000256" key="1">
    <source>
        <dbReference type="ARBA" id="ARBA00004496"/>
    </source>
</evidence>
<evidence type="ECO:0000256" key="2">
    <source>
        <dbReference type="ARBA" id="ARBA00022490"/>
    </source>
</evidence>
<dbReference type="Pfam" id="PF17874">
    <property type="entry name" value="TPR_MalT"/>
    <property type="match status" value="1"/>
</dbReference>
<feature type="repeat" description="TPR" evidence="6">
    <location>
        <begin position="279"/>
        <end position="312"/>
    </location>
</feature>
<reference evidence="11" key="2">
    <citation type="submission" date="2023-07" db="EMBL/GenBank/DDBJ databases">
        <title>Shewanella mangrovi sp. nov., an acetaldehyde- degrading bacterium isolated from mangrove sediment.</title>
        <authorList>
            <person name="Liu Y."/>
        </authorList>
    </citation>
    <scope>NUCLEOTIDE SEQUENCE [LARGE SCALE GENOMIC DNA]</scope>
    <source>
        <strain evidence="11">C32</strain>
    </source>
</reference>
<accession>A0ABT2FJM9</accession>
<comment type="subcellular location">
    <subcellularLocation>
        <location evidence="1">Cytoplasm</location>
    </subcellularLocation>
</comment>
<keyword evidence="2" id="KW-0963">Cytoplasm</keyword>
<comment type="similarity">
    <text evidence="5">Belongs to the Rap family.</text>
</comment>
<dbReference type="SMART" id="SM00028">
    <property type="entry name" value="TPR"/>
    <property type="match status" value="5"/>
</dbReference>
<dbReference type="EMBL" id="JAKOGG010000004">
    <property type="protein sequence ID" value="MCS4556541.1"/>
    <property type="molecule type" value="Genomic_DNA"/>
</dbReference>
<keyword evidence="7" id="KW-0472">Membrane</keyword>
<evidence type="ECO:0000256" key="7">
    <source>
        <dbReference type="SAM" id="Phobius"/>
    </source>
</evidence>
<dbReference type="PANTHER" id="PTHR46630:SF1">
    <property type="entry name" value="TETRATRICOPEPTIDE REPEAT PROTEIN 29"/>
    <property type="match status" value="1"/>
</dbReference>
<sequence>MRLLIRLTLCMTALIHQLAVAAEPHELEVDYREQPQQLYQQLRESLPPNHLFNSADEFEQTLNSAKLDADTVFQSLYYLARLNLEVRVSQGDSHNEAKALRDTLQIIAKNDYQHAAALNVAGRYAGLIDQHLSDTVSLNEQALSYIRDSHTPEALTLKLVIFDDLGVVNLMTKRPDAALSNFKQMRDMANALRDPYLNAEAEARLAKYYRETDQLAKALKHYNEAYRYSAKHDAPYQKAFLELSLAKLYRDMQQWDNALTHVHKAIELFREQGIDKYLSSSMTVIAMIYAEQGEWNKAIDYYLNAQQFDAQNKSLIAQALNFHNLGEAYFHIANYPKALEYLLQANHIFQQRKSLHYLVYNDLMIAQVALASEQTAMVQTYASNALNFATQLGLKTEQVEALQYLATIQEKAGDLASAYNNQKQIIALKDEIQAAAKAEYKPSEDVALNEQNMTLKIQQQQGNLQKLQQSLLYRNLLVGLLVIALLAIVTALLFRRKQLRHSRQQNQALEHSALLDPLFGLPSYRDFLQGVTTDAKGVMLLEYPELADMMLSRGYHGAKQIQQALQHKLTLLLDTKVYSITPALFAVQKTREQDVEDLHQLLSTVNIDSSPLKLNLAMINLPLLADKEVTLPTEVLFETLQWLLAGARTVDAAKGCYLVLRVLEFTPSTVFSQPLYLQLGQSIRRGFIRIESNVDKELINWPEFQSIDVQDALAH</sequence>
<protein>
    <submittedName>
        <fullName evidence="10">Tetratricopeptide repeat protein</fullName>
    </submittedName>
</protein>
<evidence type="ECO:0000259" key="9">
    <source>
        <dbReference type="Pfam" id="PF17874"/>
    </source>
</evidence>
<dbReference type="InterPro" id="IPR051476">
    <property type="entry name" value="Bac_ResReg_Asp_Phosphatase"/>
</dbReference>
<keyword evidence="3" id="KW-0677">Repeat</keyword>
<keyword evidence="7" id="KW-0812">Transmembrane</keyword>
<dbReference type="PANTHER" id="PTHR46630">
    <property type="entry name" value="TETRATRICOPEPTIDE REPEAT PROTEIN 29"/>
    <property type="match status" value="1"/>
</dbReference>
<evidence type="ECO:0000256" key="4">
    <source>
        <dbReference type="ARBA" id="ARBA00022803"/>
    </source>
</evidence>
<dbReference type="RefSeq" id="WP_238895932.1">
    <property type="nucleotide sequence ID" value="NZ_JAKOGG010000004.1"/>
</dbReference>
<evidence type="ECO:0000256" key="8">
    <source>
        <dbReference type="SAM" id="SignalP"/>
    </source>
</evidence>
<evidence type="ECO:0000256" key="5">
    <source>
        <dbReference type="ARBA" id="ARBA00038253"/>
    </source>
</evidence>
<feature type="domain" description="MalT-like TPR region" evidence="9">
    <location>
        <begin position="138"/>
        <end position="427"/>
    </location>
</feature>
<feature type="signal peptide" evidence="8">
    <location>
        <begin position="1"/>
        <end position="21"/>
    </location>
</feature>
<dbReference type="InterPro" id="IPR041617">
    <property type="entry name" value="TPR_MalT"/>
</dbReference>